<gene>
    <name evidence="13" type="primary">ftsW_38</name>
    <name evidence="13" type="ORF">SDC9_96387</name>
</gene>
<evidence type="ECO:0000256" key="4">
    <source>
        <dbReference type="ARBA" id="ARBA00022692"/>
    </source>
</evidence>
<sequence>MNERLIASGVAGMLAFQTFVNVGVATGILPNTGMSLPFVSSGGSSLWTNMAAIGLVLNIKLRHSRTLFEGEY</sequence>
<dbReference type="GO" id="GO:0032153">
    <property type="term" value="C:cell division site"/>
    <property type="evidence" value="ECO:0007669"/>
    <property type="project" value="TreeGrafter"/>
</dbReference>
<evidence type="ECO:0000256" key="11">
    <source>
        <dbReference type="ARBA" id="ARBA00049902"/>
    </source>
</evidence>
<dbReference type="PANTHER" id="PTHR30474">
    <property type="entry name" value="CELL CYCLE PROTEIN"/>
    <property type="match status" value="1"/>
</dbReference>
<dbReference type="GO" id="GO:0015648">
    <property type="term" value="F:lipid-linked peptidoglycan transporter activity"/>
    <property type="evidence" value="ECO:0007669"/>
    <property type="project" value="TreeGrafter"/>
</dbReference>
<keyword evidence="4 12" id="KW-0812">Transmembrane</keyword>
<dbReference type="GO" id="GO:0008360">
    <property type="term" value="P:regulation of cell shape"/>
    <property type="evidence" value="ECO:0007669"/>
    <property type="project" value="UniProtKB-KW"/>
</dbReference>
<keyword evidence="5" id="KW-0133">Cell shape</keyword>
<dbReference type="GO" id="GO:0051301">
    <property type="term" value="P:cell division"/>
    <property type="evidence" value="ECO:0007669"/>
    <property type="project" value="InterPro"/>
</dbReference>
<comment type="caution">
    <text evidence="13">The sequence shown here is derived from an EMBL/GenBank/DDBJ whole genome shotgun (WGS) entry which is preliminary data.</text>
</comment>
<reference evidence="13" key="1">
    <citation type="submission" date="2019-08" db="EMBL/GenBank/DDBJ databases">
        <authorList>
            <person name="Kucharzyk K."/>
            <person name="Murdoch R.W."/>
            <person name="Higgins S."/>
            <person name="Loffler F."/>
        </authorList>
    </citation>
    <scope>NUCLEOTIDE SEQUENCE</scope>
</reference>
<comment type="catalytic activity">
    <reaction evidence="11">
        <text>[GlcNAc-(1-&gt;4)-Mur2Ac(oyl-L-Ala-gamma-D-Glu-L-Lys-D-Ala-D-Ala)](n)-di-trans,octa-cis-undecaprenyl diphosphate + beta-D-GlcNAc-(1-&gt;4)-Mur2Ac(oyl-L-Ala-gamma-D-Glu-L-Lys-D-Ala-D-Ala)-di-trans,octa-cis-undecaprenyl diphosphate = [GlcNAc-(1-&gt;4)-Mur2Ac(oyl-L-Ala-gamma-D-Glu-L-Lys-D-Ala-D-Ala)](n+1)-di-trans,octa-cis-undecaprenyl diphosphate + di-trans,octa-cis-undecaprenyl diphosphate + H(+)</text>
        <dbReference type="Rhea" id="RHEA:23708"/>
        <dbReference type="Rhea" id="RHEA-COMP:9602"/>
        <dbReference type="Rhea" id="RHEA-COMP:9603"/>
        <dbReference type="ChEBI" id="CHEBI:15378"/>
        <dbReference type="ChEBI" id="CHEBI:58405"/>
        <dbReference type="ChEBI" id="CHEBI:60033"/>
        <dbReference type="ChEBI" id="CHEBI:78435"/>
        <dbReference type="EC" id="2.4.99.28"/>
    </reaction>
</comment>
<evidence type="ECO:0000313" key="13">
    <source>
        <dbReference type="EMBL" id="MPM49657.1"/>
    </source>
</evidence>
<evidence type="ECO:0000256" key="5">
    <source>
        <dbReference type="ARBA" id="ARBA00022960"/>
    </source>
</evidence>
<organism evidence="13">
    <name type="scientific">bioreactor metagenome</name>
    <dbReference type="NCBI Taxonomy" id="1076179"/>
    <lineage>
        <taxon>unclassified sequences</taxon>
        <taxon>metagenomes</taxon>
        <taxon>ecological metagenomes</taxon>
    </lineage>
</organism>
<comment type="subcellular location">
    <subcellularLocation>
        <location evidence="1">Membrane</location>
        <topology evidence="1">Multi-pass membrane protein</topology>
    </subcellularLocation>
</comment>
<evidence type="ECO:0000256" key="10">
    <source>
        <dbReference type="ARBA" id="ARBA00044770"/>
    </source>
</evidence>
<dbReference type="GO" id="GO:0008955">
    <property type="term" value="F:peptidoglycan glycosyltransferase activity"/>
    <property type="evidence" value="ECO:0007669"/>
    <property type="project" value="UniProtKB-EC"/>
</dbReference>
<keyword evidence="2" id="KW-0328">Glycosyltransferase</keyword>
<dbReference type="EMBL" id="VSSQ01012619">
    <property type="protein sequence ID" value="MPM49657.1"/>
    <property type="molecule type" value="Genomic_DNA"/>
</dbReference>
<evidence type="ECO:0000256" key="12">
    <source>
        <dbReference type="SAM" id="Phobius"/>
    </source>
</evidence>
<dbReference type="Pfam" id="PF01098">
    <property type="entry name" value="FTSW_RODA_SPOVE"/>
    <property type="match status" value="1"/>
</dbReference>
<evidence type="ECO:0000256" key="7">
    <source>
        <dbReference type="ARBA" id="ARBA00022989"/>
    </source>
</evidence>
<keyword evidence="6" id="KW-0573">Peptidoglycan synthesis</keyword>
<keyword evidence="3" id="KW-0808">Transferase</keyword>
<dbReference type="AlphaFoldDB" id="A0A645A9B9"/>
<evidence type="ECO:0000256" key="6">
    <source>
        <dbReference type="ARBA" id="ARBA00022984"/>
    </source>
</evidence>
<protein>
    <recommendedName>
        <fullName evidence="10">peptidoglycan glycosyltransferase</fullName>
        <ecNumber evidence="10">2.4.99.28</ecNumber>
    </recommendedName>
    <alternativeName>
        <fullName evidence="9">Peptidoglycan polymerase</fullName>
    </alternativeName>
</protein>
<evidence type="ECO:0000256" key="8">
    <source>
        <dbReference type="ARBA" id="ARBA00023136"/>
    </source>
</evidence>
<keyword evidence="7 12" id="KW-1133">Transmembrane helix</keyword>
<dbReference type="InterPro" id="IPR001182">
    <property type="entry name" value="FtsW/RodA"/>
</dbReference>
<keyword evidence="8 12" id="KW-0472">Membrane</keyword>
<dbReference type="EC" id="2.4.99.28" evidence="10"/>
<proteinExistence type="predicted"/>
<name>A0A645A9B9_9ZZZZ</name>
<feature type="transmembrane region" description="Helical" evidence="12">
    <location>
        <begin position="35"/>
        <end position="57"/>
    </location>
</feature>
<evidence type="ECO:0000256" key="3">
    <source>
        <dbReference type="ARBA" id="ARBA00022679"/>
    </source>
</evidence>
<dbReference type="GO" id="GO:0005886">
    <property type="term" value="C:plasma membrane"/>
    <property type="evidence" value="ECO:0007669"/>
    <property type="project" value="TreeGrafter"/>
</dbReference>
<evidence type="ECO:0000256" key="2">
    <source>
        <dbReference type="ARBA" id="ARBA00022676"/>
    </source>
</evidence>
<evidence type="ECO:0000256" key="9">
    <source>
        <dbReference type="ARBA" id="ARBA00032370"/>
    </source>
</evidence>
<evidence type="ECO:0000256" key="1">
    <source>
        <dbReference type="ARBA" id="ARBA00004141"/>
    </source>
</evidence>
<dbReference type="PANTHER" id="PTHR30474:SF2">
    <property type="entry name" value="PEPTIDOGLYCAN GLYCOSYLTRANSFERASE FTSW-RELATED"/>
    <property type="match status" value="1"/>
</dbReference>
<accession>A0A645A9B9</accession>
<dbReference type="GO" id="GO:0009252">
    <property type="term" value="P:peptidoglycan biosynthetic process"/>
    <property type="evidence" value="ECO:0007669"/>
    <property type="project" value="UniProtKB-KW"/>
</dbReference>